<reference evidence="2 3" key="1">
    <citation type="submission" date="2020-02" db="EMBL/GenBank/DDBJ databases">
        <title>Flavobacteriaceae Psychroflexus bacterium YR1-1, complete genome.</title>
        <authorList>
            <person name="Li Y."/>
            <person name="Wu S."/>
        </authorList>
    </citation>
    <scope>NUCLEOTIDE SEQUENCE [LARGE SCALE GENOMIC DNA]</scope>
    <source>
        <strain evidence="2 3">YR1-1</strain>
    </source>
</reference>
<organism evidence="2 3">
    <name type="scientific">Psychroflexus aurantiacus</name>
    <dbReference type="NCBI Taxonomy" id="2709310"/>
    <lineage>
        <taxon>Bacteria</taxon>
        <taxon>Pseudomonadati</taxon>
        <taxon>Bacteroidota</taxon>
        <taxon>Flavobacteriia</taxon>
        <taxon>Flavobacteriales</taxon>
        <taxon>Flavobacteriaceae</taxon>
        <taxon>Psychroflexus</taxon>
    </lineage>
</organism>
<feature type="domain" description="Glycosyl transferase family 1" evidence="1">
    <location>
        <begin position="196"/>
        <end position="350"/>
    </location>
</feature>
<dbReference type="Pfam" id="PF00534">
    <property type="entry name" value="Glycos_transf_1"/>
    <property type="match status" value="1"/>
</dbReference>
<comment type="caution">
    <text evidence="2">The sequence shown here is derived from an EMBL/GenBank/DDBJ whole genome shotgun (WGS) entry which is preliminary data.</text>
</comment>
<dbReference type="Gene3D" id="3.40.50.2000">
    <property type="entry name" value="Glycogen Phosphorylase B"/>
    <property type="match status" value="2"/>
</dbReference>
<keyword evidence="3" id="KW-1185">Reference proteome</keyword>
<accession>A0A6B3R447</accession>
<dbReference type="PANTHER" id="PTHR12526">
    <property type="entry name" value="GLYCOSYLTRANSFERASE"/>
    <property type="match status" value="1"/>
</dbReference>
<name>A0A6B3R447_9FLAO</name>
<dbReference type="EMBL" id="JAAIKD010000003">
    <property type="protein sequence ID" value="NEV93927.1"/>
    <property type="molecule type" value="Genomic_DNA"/>
</dbReference>
<evidence type="ECO:0000259" key="1">
    <source>
        <dbReference type="Pfam" id="PF00534"/>
    </source>
</evidence>
<evidence type="ECO:0000313" key="2">
    <source>
        <dbReference type="EMBL" id="NEV93927.1"/>
    </source>
</evidence>
<keyword evidence="2" id="KW-0808">Transferase</keyword>
<proteinExistence type="predicted"/>
<dbReference type="GO" id="GO:0016757">
    <property type="term" value="F:glycosyltransferase activity"/>
    <property type="evidence" value="ECO:0007669"/>
    <property type="project" value="InterPro"/>
</dbReference>
<dbReference type="Proteomes" id="UP000478505">
    <property type="component" value="Unassembled WGS sequence"/>
</dbReference>
<dbReference type="PANTHER" id="PTHR12526:SF630">
    <property type="entry name" value="GLYCOSYLTRANSFERASE"/>
    <property type="match status" value="1"/>
</dbReference>
<dbReference type="InterPro" id="IPR001296">
    <property type="entry name" value="Glyco_trans_1"/>
</dbReference>
<dbReference type="CDD" id="cd03801">
    <property type="entry name" value="GT4_PimA-like"/>
    <property type="match status" value="1"/>
</dbReference>
<protein>
    <submittedName>
        <fullName evidence="2">Glycosyltransferase</fullName>
    </submittedName>
</protein>
<dbReference type="RefSeq" id="WP_164004642.1">
    <property type="nucleotide sequence ID" value="NZ_JAAIKD010000003.1"/>
</dbReference>
<evidence type="ECO:0000313" key="3">
    <source>
        <dbReference type="Proteomes" id="UP000478505"/>
    </source>
</evidence>
<dbReference type="SUPFAM" id="SSF53756">
    <property type="entry name" value="UDP-Glycosyltransferase/glycogen phosphorylase"/>
    <property type="match status" value="1"/>
</dbReference>
<sequence length="376" mass="43702">MNFLIITHAFHYELEGKYYAYAPYVQEMNLWLKHVDQVEIVAPLSTSLDKHISLAYAHHNISILKVPVFSLVGYKEKLLCLFKLPKILWTIFKAMKQADHIHLRCPGNMGLLGCLVQMLFPKTPKTAKYAGNWDPKSRQPWSYKLQKWILSNTVLTRNMQVLVYGEWPEQSRNLTSFFTASYFDYEKEPVNTRDYSRHIHFCFVGSLVKGKQPLMALELIEKLRQNGMDALLHIYGEGPERQHLESRIKDSELEDSVFLYGNQPKAKVKAALQECHFLILASRSEGWPKAVAEAMFWGCIPIVTPISCLPWMLDDGKRGVLMDDNNLDETAERLIHLLKTQELLKDMAGRAVAWSRFYTLDRFEEELKKVLKYREN</sequence>
<gene>
    <name evidence="2" type="ORF">G3567_07180</name>
</gene>
<dbReference type="AlphaFoldDB" id="A0A6B3R447"/>